<dbReference type="PRINTS" id="PR00038">
    <property type="entry name" value="HTHLUXR"/>
</dbReference>
<dbReference type="STRING" id="979556.MTES_1214"/>
<dbReference type="Proteomes" id="UP000008975">
    <property type="component" value="Chromosome"/>
</dbReference>
<dbReference type="InterPro" id="IPR000792">
    <property type="entry name" value="Tscrpt_reg_LuxR_C"/>
</dbReference>
<feature type="domain" description="HTH luxR-type" evidence="4">
    <location>
        <begin position="392"/>
        <end position="457"/>
    </location>
</feature>
<dbReference type="GO" id="GO:0003677">
    <property type="term" value="F:DNA binding"/>
    <property type="evidence" value="ECO:0007669"/>
    <property type="project" value="UniProtKB-KW"/>
</dbReference>
<dbReference type="eggNOG" id="COG2909">
    <property type="taxonomic scope" value="Bacteria"/>
</dbReference>
<dbReference type="Gene3D" id="1.25.40.10">
    <property type="entry name" value="Tetratricopeptide repeat domain"/>
    <property type="match status" value="1"/>
</dbReference>
<protein>
    <submittedName>
        <fullName evidence="5">DNA-binding HTH domain-containing proteins</fullName>
    </submittedName>
</protein>
<dbReference type="EMBL" id="AP012052">
    <property type="protein sequence ID" value="BAJ74178.1"/>
    <property type="molecule type" value="Genomic_DNA"/>
</dbReference>
<dbReference type="KEGG" id="mts:MTES_1214"/>
<keyword evidence="1" id="KW-0805">Transcription regulation</keyword>
<dbReference type="SMART" id="SM00421">
    <property type="entry name" value="HTH_LUXR"/>
    <property type="match status" value="1"/>
</dbReference>
<evidence type="ECO:0000256" key="1">
    <source>
        <dbReference type="ARBA" id="ARBA00023015"/>
    </source>
</evidence>
<name>E8N6N0_MICTS</name>
<dbReference type="PANTHER" id="PTHR44688">
    <property type="entry name" value="DNA-BINDING TRANSCRIPTIONAL ACTIVATOR DEVR_DOSR"/>
    <property type="match status" value="1"/>
</dbReference>
<dbReference type="Gene3D" id="1.10.10.10">
    <property type="entry name" value="Winged helix-like DNA-binding domain superfamily/Winged helix DNA-binding domain"/>
    <property type="match status" value="1"/>
</dbReference>
<evidence type="ECO:0000256" key="2">
    <source>
        <dbReference type="ARBA" id="ARBA00023125"/>
    </source>
</evidence>
<dbReference type="PANTHER" id="PTHR44688:SF16">
    <property type="entry name" value="DNA-BINDING TRANSCRIPTIONAL ACTIVATOR DEVR_DOSR"/>
    <property type="match status" value="1"/>
</dbReference>
<dbReference type="InterPro" id="IPR016032">
    <property type="entry name" value="Sig_transdc_resp-reg_C-effctor"/>
</dbReference>
<dbReference type="Pfam" id="PF00196">
    <property type="entry name" value="GerE"/>
    <property type="match status" value="1"/>
</dbReference>
<evidence type="ECO:0000256" key="3">
    <source>
        <dbReference type="ARBA" id="ARBA00023163"/>
    </source>
</evidence>
<dbReference type="HOGENOM" id="CLU_579793_0_0_11"/>
<sequence>MNASTLPTVEAAAIFDLNYVRSFPMRTEPQNIPKEEVSVLSAALIAHARMDDIESCSYLLGRYWRHHHLRSSVSLDRREMFFLEANAAEAYCALGDVSTAALHARRALSMSANAAETFRAKSVLALCLSLRGNMAAASGQISKCDGLARRNDPSWSHDSYVLSVARSFVLANEGDADGLRRAAADLRGIGGRDDYVQYAADVVSVQAYVLSGQIDEAVCLGSGLLDCGSSRGRWMMRGFLLSLYLDALLLRGEPRRALAVASGIDLPTPPIVCLEAPRALAFLMTADYRSALRVTQPCLRRVSELGLRAAVAIMLVRGVAQYRLGEHVRARRSLTDGLRMAARARLSPALIIGLAAVDLRDVAEWLGDVTPEAAEFLSRLEQYRGSLPNPPSPSVVPVLTSREESLAWSIYDGASNKEISEKDGVSVNTVKVQLSTLYRKLGVSTRKQALAFLDEREFFLPPVDEQSSANE</sequence>
<dbReference type="CDD" id="cd06170">
    <property type="entry name" value="LuxR_C_like"/>
    <property type="match status" value="1"/>
</dbReference>
<organism evidence="5 6">
    <name type="scientific">Microbacterium testaceum (strain StLB037)</name>
    <dbReference type="NCBI Taxonomy" id="979556"/>
    <lineage>
        <taxon>Bacteria</taxon>
        <taxon>Bacillati</taxon>
        <taxon>Actinomycetota</taxon>
        <taxon>Actinomycetes</taxon>
        <taxon>Micrococcales</taxon>
        <taxon>Microbacteriaceae</taxon>
        <taxon>Microbacterium</taxon>
    </lineage>
</organism>
<dbReference type="GO" id="GO:0006355">
    <property type="term" value="P:regulation of DNA-templated transcription"/>
    <property type="evidence" value="ECO:0007669"/>
    <property type="project" value="InterPro"/>
</dbReference>
<keyword evidence="2 5" id="KW-0238">DNA-binding</keyword>
<reference evidence="5 6" key="1">
    <citation type="journal article" date="2011" name="J. Bacteriol.">
        <title>Genome sequence of Microbacterium testaceum StLB037, an N-acylhomoserine lactone-degrading bacterium isolated from potato leaves.</title>
        <authorList>
            <person name="Morohoshi T."/>
            <person name="Wang W.-Z."/>
            <person name="Someya N."/>
            <person name="Ikeda T."/>
        </authorList>
    </citation>
    <scope>NUCLEOTIDE SEQUENCE [LARGE SCALE GENOMIC DNA]</scope>
    <source>
        <strain evidence="5 6">StLB037</strain>
    </source>
</reference>
<dbReference type="SUPFAM" id="SSF46894">
    <property type="entry name" value="C-terminal effector domain of the bipartite response regulators"/>
    <property type="match status" value="1"/>
</dbReference>
<evidence type="ECO:0000313" key="5">
    <source>
        <dbReference type="EMBL" id="BAJ74178.1"/>
    </source>
</evidence>
<dbReference type="AlphaFoldDB" id="E8N6N0"/>
<dbReference type="InterPro" id="IPR036388">
    <property type="entry name" value="WH-like_DNA-bd_sf"/>
</dbReference>
<dbReference type="InterPro" id="IPR011990">
    <property type="entry name" value="TPR-like_helical_dom_sf"/>
</dbReference>
<evidence type="ECO:0000259" key="4">
    <source>
        <dbReference type="PROSITE" id="PS50043"/>
    </source>
</evidence>
<dbReference type="PROSITE" id="PS50043">
    <property type="entry name" value="HTH_LUXR_2"/>
    <property type="match status" value="1"/>
</dbReference>
<gene>
    <name evidence="5" type="ordered locus">MTES_1214</name>
</gene>
<reference key="2">
    <citation type="submission" date="2011-02" db="EMBL/GenBank/DDBJ databases">
        <title>Genome sequence of Microbacterium testaceum StLB037.</title>
        <authorList>
            <person name="Morohoshi T."/>
            <person name="Wang W.Z."/>
            <person name="Someya N."/>
            <person name="Ikeda T."/>
        </authorList>
    </citation>
    <scope>NUCLEOTIDE SEQUENCE</scope>
    <source>
        <strain>StLB037</strain>
    </source>
</reference>
<keyword evidence="3" id="KW-0804">Transcription</keyword>
<accession>E8N6N0</accession>
<proteinExistence type="predicted"/>
<evidence type="ECO:0000313" key="6">
    <source>
        <dbReference type="Proteomes" id="UP000008975"/>
    </source>
</evidence>